<evidence type="ECO:0000313" key="2">
    <source>
        <dbReference type="Proteomes" id="UP001205506"/>
    </source>
</evidence>
<protein>
    <submittedName>
        <fullName evidence="1">Phage head morphogenesis protein</fullName>
    </submittedName>
</protein>
<accession>A0AAW5I8C3</accession>
<dbReference type="RefSeq" id="WP_254970018.1">
    <property type="nucleotide sequence ID" value="NZ_JANDWU010000012.1"/>
</dbReference>
<dbReference type="EMBL" id="JANDWU010000012">
    <property type="protein sequence ID" value="MCP9549429.1"/>
    <property type="molecule type" value="Genomic_DNA"/>
</dbReference>
<dbReference type="AlphaFoldDB" id="A0AAW5I8C3"/>
<evidence type="ECO:0000313" key="1">
    <source>
        <dbReference type="EMBL" id="MCP9549429.1"/>
    </source>
</evidence>
<name>A0AAW5I8C3_9BACT</name>
<dbReference type="Proteomes" id="UP001205506">
    <property type="component" value="Unassembled WGS sequence"/>
</dbReference>
<organism evidence="1 2">
    <name type="scientific">Segatella copri</name>
    <dbReference type="NCBI Taxonomy" id="165179"/>
    <lineage>
        <taxon>Bacteria</taxon>
        <taxon>Pseudomonadati</taxon>
        <taxon>Bacteroidota</taxon>
        <taxon>Bacteroidia</taxon>
        <taxon>Bacteroidales</taxon>
        <taxon>Prevotellaceae</taxon>
        <taxon>Segatella</taxon>
    </lineage>
</organism>
<gene>
    <name evidence="1" type="ORF">NNC68_08075</name>
</gene>
<reference evidence="1" key="1">
    <citation type="submission" date="2022-07" db="EMBL/GenBank/DDBJ databases">
        <title>Prevotella copri.</title>
        <authorList>
            <person name="Yang C."/>
        </authorList>
    </citation>
    <scope>NUCLEOTIDE SEQUENCE</scope>
    <source>
        <strain evidence="1">HF1805</strain>
    </source>
</reference>
<comment type="caution">
    <text evidence="1">The sequence shown here is derived from an EMBL/GenBank/DDBJ whole genome shotgun (WGS) entry which is preliminary data.</text>
</comment>
<sequence>MAEYNAILSIFKKFLEKYQNETDRWELLQAIIDMRIEFMVNHALQGFNLSLEDAMDLVRSKNNGLTSQDKESRKILLAALDNIIDFAVAEEFQMAYKVSKVYDSEDEENEENCEDICYLYNHIYANVENDDVNYAMGIAAGWVKYNESAILTYMTQGDERVRPWHLALEGTSYPKSSFPAWLIPPIDYGCRCFLIEEGDDVLNHKDLANIESKIVDKPDFINPIFSDSVCKGGKIFGAQHPYFQIPKGYKRKLKSISKSIKEKWLDK</sequence>
<proteinExistence type="predicted"/>